<feature type="domain" description="GmrSD restriction endonucleases N-terminal" evidence="1">
    <location>
        <begin position="15"/>
        <end position="247"/>
    </location>
</feature>
<proteinExistence type="predicted"/>
<dbReference type="InterPro" id="IPR004919">
    <property type="entry name" value="GmrSD_N"/>
</dbReference>
<gene>
    <name evidence="2" type="ORF">CFT61_03765</name>
</gene>
<dbReference type="Proteomes" id="UP000215155">
    <property type="component" value="Unassembled WGS sequence"/>
</dbReference>
<accession>A0AA91TLK6</accession>
<sequence>MNKVISFISGRDYSLADLFGGDTKIIIPDLQRDYCWGNYAVTDPKSSKTKELVSDFVKNIIELFEEKNGSSLTMGLIYGYEQPHNHIQICDGQQRLTTLFLLLGYINIKCSGVYDDYIISKQEREDDYEPHLQYAIRESTLYFLSDLSRNVFIERNTRVTDIKLSNWYFAEYDNDASIQSMTAALQIIDNVFNSLEFNCFLELGKFVLNNLRVLYYDMENRSRGEETYVIINTTGEPLSPTENIKPVLLGNSKLTKEQVQLYSDQWEDREEWFWNHRGTDTTSDNGMQVFFMWYWQIGLMKERVSVNEKPVPLNPRNLFISAPTKTKEMENYEKFRSLDNIEKYFKALTRLVEKISSDVELQTILHSIYRRQNKDIALDNQENVWQWLRNADLDIVLPLIALLAEHPNTKQLTAFTRRIRRNYFDGLWAKDENNVDTRRGQNKMDWSDLIQIINQVEDKDLLNIENEKITFITRKYI</sequence>
<evidence type="ECO:0000313" key="2">
    <source>
        <dbReference type="EMBL" id="OXL44796.1"/>
    </source>
</evidence>
<reference evidence="2 3" key="1">
    <citation type="submission" date="2017-07" db="EMBL/GenBank/DDBJ databases">
        <title>Draft genome sequence of Prevotella copri isolated from the gut of healthy adult Indian.</title>
        <authorList>
            <person name="Das B."/>
            <person name="Bag S."/>
            <person name="Ghosh T.S."/>
        </authorList>
    </citation>
    <scope>NUCLEOTIDE SEQUENCE [LARGE SCALE GENOMIC DNA]</scope>
    <source>
        <strain evidence="2 3">Indica</strain>
    </source>
</reference>
<dbReference type="Pfam" id="PF03235">
    <property type="entry name" value="GmrSD_N"/>
    <property type="match status" value="1"/>
</dbReference>
<dbReference type="RefSeq" id="WP_089543137.1">
    <property type="nucleotide sequence ID" value="NZ_NMPZ01000004.1"/>
</dbReference>
<organism evidence="2 3">
    <name type="scientific">Segatella copri</name>
    <dbReference type="NCBI Taxonomy" id="165179"/>
    <lineage>
        <taxon>Bacteria</taxon>
        <taxon>Pseudomonadati</taxon>
        <taxon>Bacteroidota</taxon>
        <taxon>Bacteroidia</taxon>
        <taxon>Bacteroidales</taxon>
        <taxon>Prevotellaceae</taxon>
        <taxon>Segatella</taxon>
    </lineage>
</organism>
<protein>
    <recommendedName>
        <fullName evidence="1">GmrSD restriction endonucleases N-terminal domain-containing protein</fullName>
    </recommendedName>
</protein>
<evidence type="ECO:0000259" key="1">
    <source>
        <dbReference type="Pfam" id="PF03235"/>
    </source>
</evidence>
<dbReference type="AlphaFoldDB" id="A0AA91TLK6"/>
<dbReference type="EMBL" id="NMPZ01000004">
    <property type="protein sequence ID" value="OXL44796.1"/>
    <property type="molecule type" value="Genomic_DNA"/>
</dbReference>
<dbReference type="PANTHER" id="PTHR35149:SF1">
    <property type="entry name" value="DUF5655 DOMAIN-CONTAINING PROTEIN"/>
    <property type="match status" value="1"/>
</dbReference>
<dbReference type="PANTHER" id="PTHR35149">
    <property type="entry name" value="SLL5132 PROTEIN"/>
    <property type="match status" value="1"/>
</dbReference>
<evidence type="ECO:0000313" key="3">
    <source>
        <dbReference type="Proteomes" id="UP000215155"/>
    </source>
</evidence>
<comment type="caution">
    <text evidence="2">The sequence shown here is derived from an EMBL/GenBank/DDBJ whole genome shotgun (WGS) entry which is preliminary data.</text>
</comment>
<name>A0AA91TLK6_9BACT</name>